<accession>A0AAE0SJQ2</accession>
<comment type="caution">
    <text evidence="1">The sequence shown here is derived from an EMBL/GenBank/DDBJ whole genome shotgun (WGS) entry which is preliminary data.</text>
</comment>
<keyword evidence="2" id="KW-1185">Reference proteome</keyword>
<evidence type="ECO:0000313" key="1">
    <source>
        <dbReference type="EMBL" id="KAK3592946.1"/>
    </source>
</evidence>
<organism evidence="1 2">
    <name type="scientific">Potamilus streckersoni</name>
    <dbReference type="NCBI Taxonomy" id="2493646"/>
    <lineage>
        <taxon>Eukaryota</taxon>
        <taxon>Metazoa</taxon>
        <taxon>Spiralia</taxon>
        <taxon>Lophotrochozoa</taxon>
        <taxon>Mollusca</taxon>
        <taxon>Bivalvia</taxon>
        <taxon>Autobranchia</taxon>
        <taxon>Heteroconchia</taxon>
        <taxon>Palaeoheterodonta</taxon>
        <taxon>Unionida</taxon>
        <taxon>Unionoidea</taxon>
        <taxon>Unionidae</taxon>
        <taxon>Ambleminae</taxon>
        <taxon>Lampsilini</taxon>
        <taxon>Potamilus</taxon>
    </lineage>
</organism>
<dbReference type="EMBL" id="JAEAOA010002156">
    <property type="protein sequence ID" value="KAK3592946.1"/>
    <property type="molecule type" value="Genomic_DNA"/>
</dbReference>
<protein>
    <submittedName>
        <fullName evidence="1">Uncharacterized protein</fullName>
    </submittedName>
</protein>
<proteinExistence type="predicted"/>
<reference evidence="1" key="2">
    <citation type="journal article" date="2021" name="Genome Biol. Evol.">
        <title>Developing a high-quality reference genome for a parasitic bivalve with doubly uniparental inheritance (Bivalvia: Unionida).</title>
        <authorList>
            <person name="Smith C.H."/>
        </authorList>
    </citation>
    <scope>NUCLEOTIDE SEQUENCE</scope>
    <source>
        <strain evidence="1">CHS0354</strain>
        <tissue evidence="1">Mantle</tissue>
    </source>
</reference>
<dbReference type="AlphaFoldDB" id="A0AAE0SJQ2"/>
<name>A0AAE0SJQ2_9BIVA</name>
<reference evidence="1" key="3">
    <citation type="submission" date="2023-05" db="EMBL/GenBank/DDBJ databases">
        <authorList>
            <person name="Smith C.H."/>
        </authorList>
    </citation>
    <scope>NUCLEOTIDE SEQUENCE</scope>
    <source>
        <strain evidence="1">CHS0354</strain>
        <tissue evidence="1">Mantle</tissue>
    </source>
</reference>
<feature type="non-terminal residue" evidence="1">
    <location>
        <position position="70"/>
    </location>
</feature>
<sequence length="70" mass="8349">MHPDGKVLNEVEDQKKNVTEAASQLTRYHPHPMKKLRTCIDQEVFDLSIKYEHHLMRPHEERSDSLLNRK</sequence>
<reference evidence="1" key="1">
    <citation type="journal article" date="2021" name="Genome Biol. Evol.">
        <title>A High-Quality Reference Genome for a Parasitic Bivalve with Doubly Uniparental Inheritance (Bivalvia: Unionida).</title>
        <authorList>
            <person name="Smith C.H."/>
        </authorList>
    </citation>
    <scope>NUCLEOTIDE SEQUENCE</scope>
    <source>
        <strain evidence="1">CHS0354</strain>
    </source>
</reference>
<gene>
    <name evidence="1" type="ORF">CHS0354_036804</name>
</gene>
<evidence type="ECO:0000313" key="2">
    <source>
        <dbReference type="Proteomes" id="UP001195483"/>
    </source>
</evidence>
<dbReference type="Proteomes" id="UP001195483">
    <property type="component" value="Unassembled WGS sequence"/>
</dbReference>